<dbReference type="AlphaFoldDB" id="A0A5N0EEC1"/>
<accession>A0A5N0EEC1</accession>
<organism evidence="3 4">
    <name type="scientific">Nocardia colli</name>
    <dbReference type="NCBI Taxonomy" id="2545717"/>
    <lineage>
        <taxon>Bacteria</taxon>
        <taxon>Bacillati</taxon>
        <taxon>Actinomycetota</taxon>
        <taxon>Actinomycetes</taxon>
        <taxon>Mycobacteriales</taxon>
        <taxon>Nocardiaceae</taxon>
        <taxon>Nocardia</taxon>
    </lineage>
</organism>
<dbReference type="CDD" id="cd19079">
    <property type="entry name" value="AKR_EcYajO-like"/>
    <property type="match status" value="1"/>
</dbReference>
<dbReference type="InterPro" id="IPR023210">
    <property type="entry name" value="NADP_OxRdtase_dom"/>
</dbReference>
<dbReference type="InterPro" id="IPR050523">
    <property type="entry name" value="AKR_Detox_Biosynth"/>
</dbReference>
<dbReference type="Gene3D" id="3.20.20.100">
    <property type="entry name" value="NADP-dependent oxidoreductase domain"/>
    <property type="match status" value="1"/>
</dbReference>
<gene>
    <name evidence="3" type="ORF">F3087_16905</name>
</gene>
<evidence type="ECO:0000313" key="3">
    <source>
        <dbReference type="EMBL" id="KAA8887787.1"/>
    </source>
</evidence>
<reference evidence="3 4" key="1">
    <citation type="submission" date="2019-09" db="EMBL/GenBank/DDBJ databases">
        <authorList>
            <person name="Wang X."/>
        </authorList>
    </citation>
    <scope>NUCLEOTIDE SEQUENCE [LARGE SCALE GENOMIC DNA]</scope>
    <source>
        <strain evidence="3 4">CICC 11023</strain>
    </source>
</reference>
<dbReference type="PANTHER" id="PTHR43364:SF4">
    <property type="entry name" value="NAD(P)-LINKED OXIDOREDUCTASE SUPERFAMILY PROTEIN"/>
    <property type="match status" value="1"/>
</dbReference>
<dbReference type="GO" id="GO:0016491">
    <property type="term" value="F:oxidoreductase activity"/>
    <property type="evidence" value="ECO:0007669"/>
    <property type="project" value="UniProtKB-KW"/>
</dbReference>
<name>A0A5N0EEC1_9NOCA</name>
<dbReference type="SUPFAM" id="SSF51430">
    <property type="entry name" value="NAD(P)-linked oxidoreductase"/>
    <property type="match status" value="1"/>
</dbReference>
<sequence length="326" mass="35827">MEYLRLGTSGLVVSRLCLGMMSYGSPASRDWILGEDAAEPIVRQAVESGVTFFDTADMYSEGVSELVTGRLLAKLFPRRDDYVLATKVYFPMSSGPNDKGLSRKHIMAAIDASLDRLGVDHVDLYQIHRWDYETPIEETMNALNDVVAAGKARYIGASSMFAWQFAKAQQVAEAHGWTKFVSMQNHYNLVYREEEREMIPLCRDQGVGIIPWSPLARGLLTGSRERGGGPTTVRSGSDPIADGMYVDDDFDVVDAVRAVAAERDLPPAQIALAWLLGRPGVTAPIIGATKPEHLADAIAAERIRLSEEEVATLQAPYRPHAVLGHH</sequence>
<protein>
    <submittedName>
        <fullName evidence="3">Aldo/keto reductase</fullName>
    </submittedName>
</protein>
<dbReference type="GO" id="GO:0005829">
    <property type="term" value="C:cytosol"/>
    <property type="evidence" value="ECO:0007669"/>
    <property type="project" value="TreeGrafter"/>
</dbReference>
<dbReference type="RefSeq" id="WP_150402949.1">
    <property type="nucleotide sequence ID" value="NZ_VXLC01000005.1"/>
</dbReference>
<dbReference type="PANTHER" id="PTHR43364">
    <property type="entry name" value="NADH-SPECIFIC METHYLGLYOXAL REDUCTASE-RELATED"/>
    <property type="match status" value="1"/>
</dbReference>
<keyword evidence="1" id="KW-0560">Oxidoreductase</keyword>
<dbReference type="EMBL" id="VXLC01000005">
    <property type="protein sequence ID" value="KAA8887787.1"/>
    <property type="molecule type" value="Genomic_DNA"/>
</dbReference>
<dbReference type="Pfam" id="PF00248">
    <property type="entry name" value="Aldo_ket_red"/>
    <property type="match status" value="1"/>
</dbReference>
<dbReference type="FunFam" id="3.20.20.100:FF:000004">
    <property type="entry name" value="Oxidoreductase, aldo/keto reductase"/>
    <property type="match status" value="1"/>
</dbReference>
<keyword evidence="4" id="KW-1185">Reference proteome</keyword>
<dbReference type="Proteomes" id="UP000323876">
    <property type="component" value="Unassembled WGS sequence"/>
</dbReference>
<proteinExistence type="predicted"/>
<feature type="domain" description="NADP-dependent oxidoreductase" evidence="2">
    <location>
        <begin position="15"/>
        <end position="315"/>
    </location>
</feature>
<evidence type="ECO:0000256" key="1">
    <source>
        <dbReference type="ARBA" id="ARBA00023002"/>
    </source>
</evidence>
<evidence type="ECO:0000259" key="2">
    <source>
        <dbReference type="Pfam" id="PF00248"/>
    </source>
</evidence>
<evidence type="ECO:0000313" key="4">
    <source>
        <dbReference type="Proteomes" id="UP000323876"/>
    </source>
</evidence>
<dbReference type="InterPro" id="IPR036812">
    <property type="entry name" value="NAD(P)_OxRdtase_dom_sf"/>
</dbReference>
<comment type="caution">
    <text evidence="3">The sequence shown here is derived from an EMBL/GenBank/DDBJ whole genome shotgun (WGS) entry which is preliminary data.</text>
</comment>
<dbReference type="OrthoDB" id="9768793at2"/>